<evidence type="ECO:0000313" key="4">
    <source>
        <dbReference type="Proteomes" id="UP000440578"/>
    </source>
</evidence>
<dbReference type="AlphaFoldDB" id="A0A6A4WAN7"/>
<evidence type="ECO:0000256" key="2">
    <source>
        <dbReference type="SAM" id="MobiDB-lite"/>
    </source>
</evidence>
<gene>
    <name evidence="3" type="ORF">FJT64_002865</name>
</gene>
<feature type="region of interest" description="Disordered" evidence="2">
    <location>
        <begin position="88"/>
        <end position="140"/>
    </location>
</feature>
<keyword evidence="1" id="KW-0175">Coiled coil</keyword>
<accession>A0A6A4WAN7</accession>
<reference evidence="3 4" key="1">
    <citation type="submission" date="2019-07" db="EMBL/GenBank/DDBJ databases">
        <title>Draft genome assembly of a fouling barnacle, Amphibalanus amphitrite (Darwin, 1854): The first reference genome for Thecostraca.</title>
        <authorList>
            <person name="Kim W."/>
        </authorList>
    </citation>
    <scope>NUCLEOTIDE SEQUENCE [LARGE SCALE GENOMIC DNA]</scope>
    <source>
        <strain evidence="3">SNU_AA5</strain>
        <tissue evidence="3">Soma without cirri and trophi</tissue>
    </source>
</reference>
<organism evidence="3 4">
    <name type="scientific">Amphibalanus amphitrite</name>
    <name type="common">Striped barnacle</name>
    <name type="synonym">Balanus amphitrite</name>
    <dbReference type="NCBI Taxonomy" id="1232801"/>
    <lineage>
        <taxon>Eukaryota</taxon>
        <taxon>Metazoa</taxon>
        <taxon>Ecdysozoa</taxon>
        <taxon>Arthropoda</taxon>
        <taxon>Crustacea</taxon>
        <taxon>Multicrustacea</taxon>
        <taxon>Cirripedia</taxon>
        <taxon>Thoracica</taxon>
        <taxon>Thoracicalcarea</taxon>
        <taxon>Balanomorpha</taxon>
        <taxon>Balanoidea</taxon>
        <taxon>Balanidae</taxon>
        <taxon>Amphibalaninae</taxon>
        <taxon>Amphibalanus</taxon>
    </lineage>
</organism>
<dbReference type="OrthoDB" id="6356316at2759"/>
<proteinExistence type="predicted"/>
<sequence>MAIEESLSFAMDSLKAVSDRQNSADMDIIQLQRETKELRRRLQQMELSEDRRQQEERRTSLIFSGPAIQTLTRREDAANLIRSRVQQHLRHSLDSSQVKAMIRLKNARRSESSDGRPRRDSKLQRDGSARRDSRPRHDRR</sequence>
<feature type="compositionally biased region" description="Basic and acidic residues" evidence="2">
    <location>
        <begin position="108"/>
        <end position="132"/>
    </location>
</feature>
<name>A0A6A4WAN7_AMPAM</name>
<protein>
    <submittedName>
        <fullName evidence="3">Uncharacterized protein</fullName>
    </submittedName>
</protein>
<comment type="caution">
    <text evidence="3">The sequence shown here is derived from an EMBL/GenBank/DDBJ whole genome shotgun (WGS) entry which is preliminary data.</text>
</comment>
<dbReference type="Proteomes" id="UP000440578">
    <property type="component" value="Unassembled WGS sequence"/>
</dbReference>
<feature type="coiled-coil region" evidence="1">
    <location>
        <begin position="28"/>
        <end position="58"/>
    </location>
</feature>
<keyword evidence="4" id="KW-1185">Reference proteome</keyword>
<evidence type="ECO:0000256" key="1">
    <source>
        <dbReference type="SAM" id="Coils"/>
    </source>
</evidence>
<evidence type="ECO:0000313" key="3">
    <source>
        <dbReference type="EMBL" id="KAF0303635.1"/>
    </source>
</evidence>
<dbReference type="EMBL" id="VIIS01000925">
    <property type="protein sequence ID" value="KAF0303635.1"/>
    <property type="molecule type" value="Genomic_DNA"/>
</dbReference>